<dbReference type="AlphaFoldDB" id="A0A6G0ZF30"/>
<name>A0A6G0ZF30_APHCR</name>
<comment type="caution">
    <text evidence="1">The sequence shown here is derived from an EMBL/GenBank/DDBJ whole genome shotgun (WGS) entry which is preliminary data.</text>
</comment>
<dbReference type="EMBL" id="VUJU01000601">
    <property type="protein sequence ID" value="KAF0769420.1"/>
    <property type="molecule type" value="Genomic_DNA"/>
</dbReference>
<sequence>NITSRKITNAPVYTSNYTLYTDLHLKTVQKDAKMYYKRFHSCLNSHSNLLIQSLATSANPSNSSSAIS</sequence>
<dbReference type="Proteomes" id="UP000478052">
    <property type="component" value="Unassembled WGS sequence"/>
</dbReference>
<feature type="non-terminal residue" evidence="1">
    <location>
        <position position="1"/>
    </location>
</feature>
<proteinExistence type="predicted"/>
<gene>
    <name evidence="1" type="ORF">FWK35_00000854</name>
</gene>
<protein>
    <submittedName>
        <fullName evidence="1">Uncharacterized protein</fullName>
    </submittedName>
</protein>
<evidence type="ECO:0000313" key="2">
    <source>
        <dbReference type="Proteomes" id="UP000478052"/>
    </source>
</evidence>
<reference evidence="1 2" key="1">
    <citation type="submission" date="2019-08" db="EMBL/GenBank/DDBJ databases">
        <title>Whole genome of Aphis craccivora.</title>
        <authorList>
            <person name="Voronova N.V."/>
            <person name="Shulinski R.S."/>
            <person name="Bandarenka Y.V."/>
            <person name="Zhorov D.G."/>
            <person name="Warner D."/>
        </authorList>
    </citation>
    <scope>NUCLEOTIDE SEQUENCE [LARGE SCALE GENOMIC DNA]</scope>
    <source>
        <strain evidence="1">180601</strain>
        <tissue evidence="1">Whole Body</tissue>
    </source>
</reference>
<organism evidence="1 2">
    <name type="scientific">Aphis craccivora</name>
    <name type="common">Cowpea aphid</name>
    <dbReference type="NCBI Taxonomy" id="307492"/>
    <lineage>
        <taxon>Eukaryota</taxon>
        <taxon>Metazoa</taxon>
        <taxon>Ecdysozoa</taxon>
        <taxon>Arthropoda</taxon>
        <taxon>Hexapoda</taxon>
        <taxon>Insecta</taxon>
        <taxon>Pterygota</taxon>
        <taxon>Neoptera</taxon>
        <taxon>Paraneoptera</taxon>
        <taxon>Hemiptera</taxon>
        <taxon>Sternorrhyncha</taxon>
        <taxon>Aphidomorpha</taxon>
        <taxon>Aphidoidea</taxon>
        <taxon>Aphididae</taxon>
        <taxon>Aphidini</taxon>
        <taxon>Aphis</taxon>
        <taxon>Aphis</taxon>
    </lineage>
</organism>
<accession>A0A6G0ZF30</accession>
<evidence type="ECO:0000313" key="1">
    <source>
        <dbReference type="EMBL" id="KAF0769420.1"/>
    </source>
</evidence>
<keyword evidence="2" id="KW-1185">Reference proteome</keyword>